<evidence type="ECO:0000313" key="2">
    <source>
        <dbReference type="Proteomes" id="UP000297647"/>
    </source>
</evidence>
<comment type="caution">
    <text evidence="1">The sequence shown here is derived from an EMBL/GenBank/DDBJ whole genome shotgun (WGS) entry which is preliminary data.</text>
</comment>
<keyword evidence="2" id="KW-1185">Reference proteome</keyword>
<dbReference type="EMBL" id="SPSB01000001">
    <property type="protein sequence ID" value="TFV97360.1"/>
    <property type="molecule type" value="Genomic_DNA"/>
</dbReference>
<dbReference type="SUPFAM" id="SSF47781">
    <property type="entry name" value="RuvA domain 2-like"/>
    <property type="match status" value="1"/>
</dbReference>
<name>A0A4Y9QZ66_9BACT</name>
<dbReference type="AlphaFoldDB" id="A0A4Y9QZ66"/>
<dbReference type="Proteomes" id="UP000297647">
    <property type="component" value="Unassembled WGS sequence"/>
</dbReference>
<proteinExistence type="predicted"/>
<sequence length="700" mass="82286">MGRLITIAALLIWILGIHSAFPQQVQRPEIDLESLIERLFPIPEEDVDYERIYEVLLQLYLNPINLNKADFDALQAIYLLTPSQIDGLLSYRSRYGNLLSLYELQAIPEFDLETIDRIIPFVTLEDGEKRTEPFWKRLRNEEQTFLIFRHRRVWEKRKGFSPPDTSSTGRISSRYLGDPNDLYLRFRTQRSRDFSLGFTLDKDAGEQFIWNHPSRRYGFNFFSFHFQRYQVGKWKTLALGDFQASFGQGLVFGAGYTLGKGAETVPTIRRSSVGILPYTASLEWGFFRGGAATYRHKKWEFTALVSSAPRDGRSVSAIDSLADENFFINSFNQSGLHRTPSEISTKNQFREYNIGSAIQFQVNPKLSIGSTFLHTQFSQEWIPTSRPYNQFEFQGKTNQLGSFYFNYNWKNFLFFGESALSKSGGNGSVLGFITSLSSQVDLSMLWRNYDKNFHSFYGNAFAESSRPINERGIYMGMEIRPIKKWKLNAYYDFFRFPWLKYRLYNPSFGNEWLTRLSYQASKSLQVFLQYREEQKDRNLPDLNEPQTTYQSATVKRRNGLFNLDYRINKNLFIRSRVWWSQVTIQSQQSNGMMVVQDIRLDQSRWKITARYALFDTDDYDSRIYAYENHVLWTFSIPAFSGQGQRYYLLGEYDLSKKLRLYFRWARTTYTDREKISSGLQEIQGNRQSETTLLLRYFLNR</sequence>
<evidence type="ECO:0000313" key="1">
    <source>
        <dbReference type="EMBL" id="TFV97360.1"/>
    </source>
</evidence>
<accession>A0A4Y9QZ66</accession>
<dbReference type="InterPro" id="IPR010994">
    <property type="entry name" value="RuvA_2-like"/>
</dbReference>
<dbReference type="OrthoDB" id="9766750at2"/>
<dbReference type="SUPFAM" id="SSF56935">
    <property type="entry name" value="Porins"/>
    <property type="match status" value="1"/>
</dbReference>
<organism evidence="1 2">
    <name type="scientific">Algoriphagus kandeliae</name>
    <dbReference type="NCBI Taxonomy" id="2562278"/>
    <lineage>
        <taxon>Bacteria</taxon>
        <taxon>Pseudomonadati</taxon>
        <taxon>Bacteroidota</taxon>
        <taxon>Cytophagia</taxon>
        <taxon>Cytophagales</taxon>
        <taxon>Cyclobacteriaceae</taxon>
        <taxon>Algoriphagus</taxon>
    </lineage>
</organism>
<protein>
    <submittedName>
        <fullName evidence="1">Helix-hairpin-helix domain-containing protein</fullName>
    </submittedName>
</protein>
<reference evidence="1 2" key="1">
    <citation type="submission" date="2019-03" db="EMBL/GenBank/DDBJ databases">
        <title>Algoriphagus sp. nov, a new strain isolated from root system soil of mangrove plant Kandelia.</title>
        <authorList>
            <person name="Yin Q."/>
            <person name="Wang K."/>
            <person name="Song Z."/>
        </authorList>
    </citation>
    <scope>NUCLEOTIDE SEQUENCE [LARGE SCALE GENOMIC DNA]</scope>
    <source>
        <strain evidence="1 2">XY-J91</strain>
    </source>
</reference>
<dbReference type="RefSeq" id="WP_135069830.1">
    <property type="nucleotide sequence ID" value="NZ_SPSB01000001.1"/>
</dbReference>
<gene>
    <name evidence="1" type="ORF">E4S40_01510</name>
</gene>